<reference evidence="2" key="1">
    <citation type="submission" date="2015-09" db="EMBL/GenBank/DDBJ databases">
        <authorList>
            <person name="Rodrigo-Torres Lidia"/>
            <person name="Arahal R.David."/>
        </authorList>
    </citation>
    <scope>NUCLEOTIDE SEQUENCE [LARGE SCALE GENOMIC DNA]</scope>
    <source>
        <strain evidence="2">CECT 7735</strain>
    </source>
</reference>
<dbReference type="EMBL" id="CYTW01000001">
    <property type="protein sequence ID" value="CUJ96244.1"/>
    <property type="molecule type" value="Genomic_DNA"/>
</dbReference>
<name>A0A0N7M996_9RHOB</name>
<organism evidence="1 2">
    <name type="scientific">Shimia thalassica</name>
    <dbReference type="NCBI Taxonomy" id="1715693"/>
    <lineage>
        <taxon>Bacteria</taxon>
        <taxon>Pseudomonadati</taxon>
        <taxon>Pseudomonadota</taxon>
        <taxon>Alphaproteobacteria</taxon>
        <taxon>Rhodobacterales</taxon>
        <taxon>Roseobacteraceae</taxon>
    </lineage>
</organism>
<evidence type="ECO:0000313" key="1">
    <source>
        <dbReference type="EMBL" id="CUJ96244.1"/>
    </source>
</evidence>
<dbReference type="STRING" id="1715693.PH7735_01970"/>
<dbReference type="RefSeq" id="WP_058311040.1">
    <property type="nucleotide sequence ID" value="NZ_CYTW01000001.1"/>
</dbReference>
<dbReference type="GeneID" id="83881005"/>
<protein>
    <submittedName>
        <fullName evidence="1">Uncharacterized protein</fullName>
    </submittedName>
</protein>
<proteinExistence type="predicted"/>
<accession>A0A0N7M996</accession>
<keyword evidence="2" id="KW-1185">Reference proteome</keyword>
<dbReference type="AlphaFoldDB" id="A0A0N7M996"/>
<gene>
    <name evidence="1" type="ORF">PH7735_01970</name>
</gene>
<evidence type="ECO:0000313" key="2">
    <source>
        <dbReference type="Proteomes" id="UP000051870"/>
    </source>
</evidence>
<sequence length="139" mass="15757">MPVLLKVHQPKNLLYVRYSGFAGISESMQAFSTYMSRPDFQSGRDLLVDLSHLTGHEKASPHLIRHHAQMTEVFQSKGRRPLVVFYAPTRVAQGMALLSARPWDQLDIITPVILEQEIDVLEMLGVTEPNLEAFLQETL</sequence>
<dbReference type="Proteomes" id="UP000051870">
    <property type="component" value="Unassembled WGS sequence"/>
</dbReference>